<dbReference type="PANTHER" id="PTHR10887">
    <property type="entry name" value="DNA2/NAM7 HELICASE FAMILY"/>
    <property type="match status" value="1"/>
</dbReference>
<proteinExistence type="predicted"/>
<evidence type="ECO:0000256" key="1">
    <source>
        <dbReference type="SAM" id="MobiDB-lite"/>
    </source>
</evidence>
<dbReference type="EMBL" id="JANJYJ010000003">
    <property type="protein sequence ID" value="KAK3222356.1"/>
    <property type="molecule type" value="Genomic_DNA"/>
</dbReference>
<dbReference type="InterPro" id="IPR041677">
    <property type="entry name" value="DNA2/NAM7_AAA_11"/>
</dbReference>
<dbReference type="InterPro" id="IPR045055">
    <property type="entry name" value="DNA2/NAM7-like"/>
</dbReference>
<feature type="compositionally biased region" description="Basic and acidic residues" evidence="1">
    <location>
        <begin position="149"/>
        <end position="167"/>
    </location>
</feature>
<reference evidence="3" key="1">
    <citation type="journal article" date="2023" name="Plant J.">
        <title>Genome sequences and population genomics provide insights into the demographic history, inbreeding, and mutation load of two 'living fossil' tree species of Dipteronia.</title>
        <authorList>
            <person name="Feng Y."/>
            <person name="Comes H.P."/>
            <person name="Chen J."/>
            <person name="Zhu S."/>
            <person name="Lu R."/>
            <person name="Zhang X."/>
            <person name="Li P."/>
            <person name="Qiu J."/>
            <person name="Olsen K.M."/>
            <person name="Qiu Y."/>
        </authorList>
    </citation>
    <scope>NUCLEOTIDE SEQUENCE</scope>
    <source>
        <strain evidence="3">NBL</strain>
    </source>
</reference>
<keyword evidence="4" id="KW-1185">Reference proteome</keyword>
<organism evidence="3 4">
    <name type="scientific">Dipteronia sinensis</name>
    <dbReference type="NCBI Taxonomy" id="43782"/>
    <lineage>
        <taxon>Eukaryota</taxon>
        <taxon>Viridiplantae</taxon>
        <taxon>Streptophyta</taxon>
        <taxon>Embryophyta</taxon>
        <taxon>Tracheophyta</taxon>
        <taxon>Spermatophyta</taxon>
        <taxon>Magnoliopsida</taxon>
        <taxon>eudicotyledons</taxon>
        <taxon>Gunneridae</taxon>
        <taxon>Pentapetalae</taxon>
        <taxon>rosids</taxon>
        <taxon>malvids</taxon>
        <taxon>Sapindales</taxon>
        <taxon>Sapindaceae</taxon>
        <taxon>Hippocastanoideae</taxon>
        <taxon>Acereae</taxon>
        <taxon>Dipteronia</taxon>
    </lineage>
</organism>
<comment type="caution">
    <text evidence="3">The sequence shown here is derived from an EMBL/GenBank/DDBJ whole genome shotgun (WGS) entry which is preliminary data.</text>
</comment>
<dbReference type="Pfam" id="PF13086">
    <property type="entry name" value="AAA_11"/>
    <property type="match status" value="1"/>
</dbReference>
<dbReference type="Proteomes" id="UP001281410">
    <property type="component" value="Unassembled WGS sequence"/>
</dbReference>
<sequence length="174" mass="19985">MHCNHKSSVELIWGPPGTGKTKTVSILLFNLLKMRCRTLVCAPTNVAITEVASRVLKLVKESFEADSGRDTLLCPLGDILLFGNTERLKLNAEVEEIYLDYRIKKLQECFGQLTGWRHCFTSMSDFLEDCVSQYHIFLENELMKKREKHNENEIKEEESTNRTDWSKGGKQVIS</sequence>
<dbReference type="GO" id="GO:0004386">
    <property type="term" value="F:helicase activity"/>
    <property type="evidence" value="ECO:0007669"/>
    <property type="project" value="InterPro"/>
</dbReference>
<evidence type="ECO:0000259" key="2">
    <source>
        <dbReference type="Pfam" id="PF13086"/>
    </source>
</evidence>
<protein>
    <recommendedName>
        <fullName evidence="2">DNA2/NAM7 helicase helicase domain-containing protein</fullName>
    </recommendedName>
</protein>
<dbReference type="Gene3D" id="3.40.50.300">
    <property type="entry name" value="P-loop containing nucleotide triphosphate hydrolases"/>
    <property type="match status" value="1"/>
</dbReference>
<accession>A0AAE0AQG3</accession>
<gene>
    <name evidence="3" type="ORF">Dsin_009381</name>
</gene>
<dbReference type="SUPFAM" id="SSF52540">
    <property type="entry name" value="P-loop containing nucleoside triphosphate hydrolases"/>
    <property type="match status" value="1"/>
</dbReference>
<dbReference type="PANTHER" id="PTHR10887:SF515">
    <property type="entry name" value="P-LOOP CONTAINING NUCLEOSIDE TRIPHOSPHATE HYDROLASES SUPERFAMILY PROTEIN"/>
    <property type="match status" value="1"/>
</dbReference>
<dbReference type="InterPro" id="IPR027417">
    <property type="entry name" value="P-loop_NTPase"/>
</dbReference>
<feature type="domain" description="DNA2/NAM7 helicase helicase" evidence="2">
    <location>
        <begin position="3"/>
        <end position="159"/>
    </location>
</feature>
<dbReference type="AlphaFoldDB" id="A0AAE0AQG3"/>
<feature type="region of interest" description="Disordered" evidence="1">
    <location>
        <begin position="149"/>
        <end position="174"/>
    </location>
</feature>
<evidence type="ECO:0000313" key="3">
    <source>
        <dbReference type="EMBL" id="KAK3222356.1"/>
    </source>
</evidence>
<evidence type="ECO:0000313" key="4">
    <source>
        <dbReference type="Proteomes" id="UP001281410"/>
    </source>
</evidence>
<name>A0AAE0AQG3_9ROSI</name>